<evidence type="ECO:0000256" key="1">
    <source>
        <dbReference type="SAM" id="MobiDB-lite"/>
    </source>
</evidence>
<proteinExistence type="predicted"/>
<evidence type="ECO:0000313" key="2">
    <source>
        <dbReference type="EMBL" id="CBN78611.1"/>
    </source>
</evidence>
<keyword evidence="3" id="KW-1185">Reference proteome</keyword>
<dbReference type="InParanoid" id="D8LEP8"/>
<dbReference type="Proteomes" id="UP000002630">
    <property type="component" value="Linkage Group LG27"/>
</dbReference>
<accession>D8LEP8</accession>
<feature type="compositionally biased region" description="Polar residues" evidence="1">
    <location>
        <begin position="7"/>
        <end position="17"/>
    </location>
</feature>
<reference evidence="2 3" key="1">
    <citation type="journal article" date="2010" name="Nature">
        <title>The Ectocarpus genome and the independent evolution of multicellularity in brown algae.</title>
        <authorList>
            <person name="Cock J.M."/>
            <person name="Sterck L."/>
            <person name="Rouze P."/>
            <person name="Scornet D."/>
            <person name="Allen A.E."/>
            <person name="Amoutzias G."/>
            <person name="Anthouard V."/>
            <person name="Artiguenave F."/>
            <person name="Aury J.M."/>
            <person name="Badger J.H."/>
            <person name="Beszteri B."/>
            <person name="Billiau K."/>
            <person name="Bonnet E."/>
            <person name="Bothwell J.H."/>
            <person name="Bowler C."/>
            <person name="Boyen C."/>
            <person name="Brownlee C."/>
            <person name="Carrano C.J."/>
            <person name="Charrier B."/>
            <person name="Cho G.Y."/>
            <person name="Coelho S.M."/>
            <person name="Collen J."/>
            <person name="Corre E."/>
            <person name="Da Silva C."/>
            <person name="Delage L."/>
            <person name="Delaroque N."/>
            <person name="Dittami S.M."/>
            <person name="Doulbeau S."/>
            <person name="Elias M."/>
            <person name="Farnham G."/>
            <person name="Gachon C.M."/>
            <person name="Gschloessl B."/>
            <person name="Heesch S."/>
            <person name="Jabbari K."/>
            <person name="Jubin C."/>
            <person name="Kawai H."/>
            <person name="Kimura K."/>
            <person name="Kloareg B."/>
            <person name="Kupper F.C."/>
            <person name="Lang D."/>
            <person name="Le Bail A."/>
            <person name="Leblanc C."/>
            <person name="Lerouge P."/>
            <person name="Lohr M."/>
            <person name="Lopez P.J."/>
            <person name="Martens C."/>
            <person name="Maumus F."/>
            <person name="Michel G."/>
            <person name="Miranda-Saavedra D."/>
            <person name="Morales J."/>
            <person name="Moreau H."/>
            <person name="Motomura T."/>
            <person name="Nagasato C."/>
            <person name="Napoli C.A."/>
            <person name="Nelson D.R."/>
            <person name="Nyvall-Collen P."/>
            <person name="Peters A.F."/>
            <person name="Pommier C."/>
            <person name="Potin P."/>
            <person name="Poulain J."/>
            <person name="Quesneville H."/>
            <person name="Read B."/>
            <person name="Rensing S.A."/>
            <person name="Ritter A."/>
            <person name="Rousvoal S."/>
            <person name="Samanta M."/>
            <person name="Samson G."/>
            <person name="Schroeder D.C."/>
            <person name="Segurens B."/>
            <person name="Strittmatter M."/>
            <person name="Tonon T."/>
            <person name="Tregear J.W."/>
            <person name="Valentin K."/>
            <person name="von Dassow P."/>
            <person name="Yamagishi T."/>
            <person name="Van de Peer Y."/>
            <person name="Wincker P."/>
        </authorList>
    </citation>
    <scope>NUCLEOTIDE SEQUENCE [LARGE SCALE GENOMIC DNA]</scope>
    <source>
        <strain evidence="3">Ec32 / CCAP1310/4</strain>
    </source>
</reference>
<dbReference type="EMBL" id="FN649752">
    <property type="protein sequence ID" value="CBN78611.1"/>
    <property type="molecule type" value="Genomic_DNA"/>
</dbReference>
<dbReference type="EMBL" id="FN647981">
    <property type="protein sequence ID" value="CBN78611.1"/>
    <property type="molecule type" value="Genomic_DNA"/>
</dbReference>
<sequence length="27" mass="3220">MYLQRVAATTVQVQRGHQNPKRRREVP</sequence>
<feature type="region of interest" description="Disordered" evidence="1">
    <location>
        <begin position="1"/>
        <end position="27"/>
    </location>
</feature>
<protein>
    <submittedName>
        <fullName evidence="2">Uncharacterized protein</fullName>
    </submittedName>
</protein>
<gene>
    <name evidence="2" type="ORF">Esi_0137_0058</name>
</gene>
<name>D8LEP8_ECTSI</name>
<evidence type="ECO:0000313" key="3">
    <source>
        <dbReference type="Proteomes" id="UP000002630"/>
    </source>
</evidence>
<dbReference type="AlphaFoldDB" id="D8LEP8"/>
<organism evidence="2 3">
    <name type="scientific">Ectocarpus siliculosus</name>
    <name type="common">Brown alga</name>
    <name type="synonym">Conferva siliculosa</name>
    <dbReference type="NCBI Taxonomy" id="2880"/>
    <lineage>
        <taxon>Eukaryota</taxon>
        <taxon>Sar</taxon>
        <taxon>Stramenopiles</taxon>
        <taxon>Ochrophyta</taxon>
        <taxon>PX clade</taxon>
        <taxon>Phaeophyceae</taxon>
        <taxon>Ectocarpales</taxon>
        <taxon>Ectocarpaceae</taxon>
        <taxon>Ectocarpus</taxon>
    </lineage>
</organism>
<feature type="compositionally biased region" description="Basic residues" evidence="1">
    <location>
        <begin position="18"/>
        <end position="27"/>
    </location>
</feature>